<reference evidence="2 3" key="1">
    <citation type="submission" date="2017-04" db="EMBL/GenBank/DDBJ databases">
        <authorList>
            <person name="Afonso C.L."/>
            <person name="Miller P.J."/>
            <person name="Scott M.A."/>
            <person name="Spackman E."/>
            <person name="Goraichik I."/>
            <person name="Dimitrov K.M."/>
            <person name="Suarez D.L."/>
            <person name="Swayne D.E."/>
        </authorList>
    </citation>
    <scope>NUCLEOTIDE SEQUENCE [LARGE SCALE GENOMIC DNA]</scope>
    <source>
        <strain evidence="2 3">DSM 43828</strain>
    </source>
</reference>
<proteinExistence type="predicted"/>
<dbReference type="Proteomes" id="UP000192674">
    <property type="component" value="Unassembled WGS sequence"/>
</dbReference>
<feature type="signal peptide" evidence="1">
    <location>
        <begin position="1"/>
        <end position="29"/>
    </location>
</feature>
<keyword evidence="3" id="KW-1185">Reference proteome</keyword>
<name>A0A1W2FFY1_KIBAR</name>
<sequence>MTNSIARRSLAVAGAALFASGLLSGSASAGETVTGTDAAVQQLRCSTYVETPSRDDDTVGARASTTCGRRVDVVRVRVHLEKFEDGEWRNVAEGRDRNQDAYQAVAIAEVQCQRGRYRAVSVHFASEGTDTDSERHESEAVQIFCR</sequence>
<keyword evidence="1" id="KW-0732">Signal</keyword>
<protein>
    <recommendedName>
        <fullName evidence="4">Secreted protein</fullName>
    </recommendedName>
</protein>
<evidence type="ECO:0008006" key="4">
    <source>
        <dbReference type="Google" id="ProtNLM"/>
    </source>
</evidence>
<organism evidence="2 3">
    <name type="scientific">Kibdelosporangium aridum</name>
    <dbReference type="NCBI Taxonomy" id="2030"/>
    <lineage>
        <taxon>Bacteria</taxon>
        <taxon>Bacillati</taxon>
        <taxon>Actinomycetota</taxon>
        <taxon>Actinomycetes</taxon>
        <taxon>Pseudonocardiales</taxon>
        <taxon>Pseudonocardiaceae</taxon>
        <taxon>Kibdelosporangium</taxon>
    </lineage>
</organism>
<dbReference type="EMBL" id="FWXV01000006">
    <property type="protein sequence ID" value="SMD20576.1"/>
    <property type="molecule type" value="Genomic_DNA"/>
</dbReference>
<feature type="chain" id="PRO_5012077134" description="Secreted protein" evidence="1">
    <location>
        <begin position="30"/>
        <end position="146"/>
    </location>
</feature>
<evidence type="ECO:0000313" key="2">
    <source>
        <dbReference type="EMBL" id="SMD20576.1"/>
    </source>
</evidence>
<evidence type="ECO:0000313" key="3">
    <source>
        <dbReference type="Proteomes" id="UP000192674"/>
    </source>
</evidence>
<evidence type="ECO:0000256" key="1">
    <source>
        <dbReference type="SAM" id="SignalP"/>
    </source>
</evidence>
<accession>A0A1W2FFY1</accession>
<gene>
    <name evidence="2" type="ORF">SAMN05661093_06486</name>
</gene>
<dbReference type="AlphaFoldDB" id="A0A1W2FFY1"/>